<evidence type="ECO:0000313" key="11">
    <source>
        <dbReference type="EMBL" id="QBB71566.1"/>
    </source>
</evidence>
<dbReference type="InterPro" id="IPR005727">
    <property type="entry name" value="Ribosomal_uL22_bac/chlpt-type"/>
</dbReference>
<accession>A0A411HM23</accession>
<dbReference type="GO" id="GO:0003735">
    <property type="term" value="F:structural constituent of ribosome"/>
    <property type="evidence" value="ECO:0007669"/>
    <property type="project" value="InterPro"/>
</dbReference>
<organism evidence="11 12">
    <name type="scientific">Pseudolysobacter antarcticus</name>
    <dbReference type="NCBI Taxonomy" id="2511995"/>
    <lineage>
        <taxon>Bacteria</taxon>
        <taxon>Pseudomonadati</taxon>
        <taxon>Pseudomonadota</taxon>
        <taxon>Gammaproteobacteria</taxon>
        <taxon>Lysobacterales</taxon>
        <taxon>Rhodanobacteraceae</taxon>
        <taxon>Pseudolysobacter</taxon>
    </lineage>
</organism>
<proteinExistence type="inferred from homology"/>
<dbReference type="PANTHER" id="PTHR13501">
    <property type="entry name" value="CHLOROPLAST 50S RIBOSOMAL PROTEIN L22-RELATED"/>
    <property type="match status" value="1"/>
</dbReference>
<comment type="function">
    <text evidence="7">The globular domain of the protein is located near the polypeptide exit tunnel on the outside of the subunit, while an extended beta-hairpin is found that lines the wall of the exit tunnel in the center of the 70S ribosome.</text>
</comment>
<dbReference type="PROSITE" id="PS00464">
    <property type="entry name" value="RIBOSOMAL_L22"/>
    <property type="match status" value="1"/>
</dbReference>
<dbReference type="AlphaFoldDB" id="A0A411HM23"/>
<reference evidence="11 12" key="1">
    <citation type="submission" date="2019-01" db="EMBL/GenBank/DDBJ databases">
        <title>Pseudolysobacter antarctica gen. nov., sp. nov., isolated from Fildes Peninsula, Antarctica.</title>
        <authorList>
            <person name="Wei Z."/>
            <person name="Peng F."/>
        </authorList>
    </citation>
    <scope>NUCLEOTIDE SEQUENCE [LARGE SCALE GENOMIC DNA]</scope>
    <source>
        <strain evidence="11 12">AQ6-296</strain>
    </source>
</reference>
<evidence type="ECO:0000256" key="4">
    <source>
        <dbReference type="ARBA" id="ARBA00022980"/>
    </source>
</evidence>
<dbReference type="NCBIfam" id="TIGR01044">
    <property type="entry name" value="rplV_bact"/>
    <property type="match status" value="1"/>
</dbReference>
<dbReference type="Gene3D" id="3.90.470.10">
    <property type="entry name" value="Ribosomal protein L22/L17"/>
    <property type="match status" value="1"/>
</dbReference>
<dbReference type="InterPro" id="IPR047867">
    <property type="entry name" value="Ribosomal_uL22_bac/org-type"/>
</dbReference>
<comment type="similarity">
    <text evidence="1 7 8">Belongs to the universal ribosomal protein uL22 family.</text>
</comment>
<dbReference type="Pfam" id="PF00237">
    <property type="entry name" value="Ribosomal_L22"/>
    <property type="match status" value="1"/>
</dbReference>
<comment type="subunit">
    <text evidence="7 9">Part of the 50S ribosomal subunit.</text>
</comment>
<dbReference type="FunFam" id="3.90.470.10:FF:000001">
    <property type="entry name" value="50S ribosomal protein L22"/>
    <property type="match status" value="1"/>
</dbReference>
<keyword evidence="2 7" id="KW-0699">rRNA-binding</keyword>
<dbReference type="PANTHER" id="PTHR13501:SF8">
    <property type="entry name" value="LARGE RIBOSOMAL SUBUNIT PROTEIN UL22M"/>
    <property type="match status" value="1"/>
</dbReference>
<evidence type="ECO:0000313" key="12">
    <source>
        <dbReference type="Proteomes" id="UP000291562"/>
    </source>
</evidence>
<keyword evidence="4 7" id="KW-0689">Ribosomal protein</keyword>
<dbReference type="CDD" id="cd00336">
    <property type="entry name" value="Ribosomal_L22"/>
    <property type="match status" value="1"/>
</dbReference>
<dbReference type="GO" id="GO:0006412">
    <property type="term" value="P:translation"/>
    <property type="evidence" value="ECO:0007669"/>
    <property type="project" value="UniProtKB-UniRule"/>
</dbReference>
<evidence type="ECO:0000256" key="10">
    <source>
        <dbReference type="RuleBase" id="RU004008"/>
    </source>
</evidence>
<dbReference type="Proteomes" id="UP000291562">
    <property type="component" value="Chromosome"/>
</dbReference>
<comment type="function">
    <text evidence="7 10">This protein binds specifically to 23S rRNA; its binding is stimulated by other ribosomal proteins, e.g., L4, L17, and L20. It is important during the early stages of 50S assembly. It makes multiple contacts with different domains of the 23S rRNA in the assembled 50S subunit and ribosome.</text>
</comment>
<dbReference type="InterPro" id="IPR018260">
    <property type="entry name" value="Ribosomal_uL22_CS"/>
</dbReference>
<keyword evidence="5 7" id="KW-0687">Ribonucleoprotein</keyword>
<dbReference type="GO" id="GO:0019843">
    <property type="term" value="F:rRNA binding"/>
    <property type="evidence" value="ECO:0007669"/>
    <property type="project" value="UniProtKB-UniRule"/>
</dbReference>
<evidence type="ECO:0000256" key="8">
    <source>
        <dbReference type="RuleBase" id="RU004005"/>
    </source>
</evidence>
<evidence type="ECO:0000256" key="9">
    <source>
        <dbReference type="RuleBase" id="RU004006"/>
    </source>
</evidence>
<evidence type="ECO:0000256" key="2">
    <source>
        <dbReference type="ARBA" id="ARBA00022730"/>
    </source>
</evidence>
<dbReference type="HAMAP" id="MF_01331_B">
    <property type="entry name" value="Ribosomal_uL22_B"/>
    <property type="match status" value="1"/>
</dbReference>
<evidence type="ECO:0000256" key="3">
    <source>
        <dbReference type="ARBA" id="ARBA00022884"/>
    </source>
</evidence>
<evidence type="ECO:0000256" key="6">
    <source>
        <dbReference type="ARBA" id="ARBA00035207"/>
    </source>
</evidence>
<name>A0A411HM23_9GAMM</name>
<evidence type="ECO:0000256" key="5">
    <source>
        <dbReference type="ARBA" id="ARBA00023274"/>
    </source>
</evidence>
<keyword evidence="12" id="KW-1185">Reference proteome</keyword>
<dbReference type="OrthoDB" id="9805969at2"/>
<evidence type="ECO:0000256" key="7">
    <source>
        <dbReference type="HAMAP-Rule" id="MF_01331"/>
    </source>
</evidence>
<dbReference type="InterPro" id="IPR001063">
    <property type="entry name" value="Ribosomal_uL22"/>
</dbReference>
<dbReference type="InterPro" id="IPR036394">
    <property type="entry name" value="Ribosomal_uL22_sf"/>
</dbReference>
<dbReference type="GO" id="GO:0022625">
    <property type="term" value="C:cytosolic large ribosomal subunit"/>
    <property type="evidence" value="ECO:0007669"/>
    <property type="project" value="TreeGrafter"/>
</dbReference>
<evidence type="ECO:0000256" key="1">
    <source>
        <dbReference type="ARBA" id="ARBA00009451"/>
    </source>
</evidence>
<protein>
    <recommendedName>
        <fullName evidence="6 7">Large ribosomal subunit protein uL22</fullName>
    </recommendedName>
</protein>
<keyword evidence="3 7" id="KW-0694">RNA-binding</keyword>
<dbReference type="EMBL" id="CP035704">
    <property type="protein sequence ID" value="QBB71566.1"/>
    <property type="molecule type" value="Genomic_DNA"/>
</dbReference>
<gene>
    <name evidence="7" type="primary">rplV</name>
    <name evidence="11" type="ORF">ELE36_15025</name>
</gene>
<dbReference type="KEGG" id="xbc:ELE36_15025"/>
<sequence length="111" mass="12073">MTMEAKAILRSARISAQKVRLVCDQVRGMPVGHATNLLTFSNKKAAHLIKKLLLSAIANAENNQGADVDELKVSKIFVDEGPTMKRMHARAKGRGARILKRSSHITVVVGS</sequence>
<dbReference type="SUPFAM" id="SSF54843">
    <property type="entry name" value="Ribosomal protein L22"/>
    <property type="match status" value="1"/>
</dbReference>